<dbReference type="PANTHER" id="PTHR33393:SF11">
    <property type="entry name" value="POLYGLUTAMINE SYNTHESIS ACCESSORY PROTEIN RV0574C-RELATED"/>
    <property type="match status" value="1"/>
</dbReference>
<dbReference type="InterPro" id="IPR029052">
    <property type="entry name" value="Metallo-depent_PP-like"/>
</dbReference>
<comment type="similarity">
    <text evidence="1">Belongs to the CapA family.</text>
</comment>
<gene>
    <name evidence="3" type="ORF">UT39_C0018G0060</name>
</gene>
<proteinExistence type="inferred from homology"/>
<dbReference type="Pfam" id="PF09587">
    <property type="entry name" value="PGA_cap"/>
    <property type="match status" value="1"/>
</dbReference>
<reference evidence="3 4" key="1">
    <citation type="journal article" date="2015" name="Nature">
        <title>rRNA introns, odd ribosomes, and small enigmatic genomes across a large radiation of phyla.</title>
        <authorList>
            <person name="Brown C.T."/>
            <person name="Hug L.A."/>
            <person name="Thomas B.C."/>
            <person name="Sharon I."/>
            <person name="Castelle C.J."/>
            <person name="Singh A."/>
            <person name="Wilkins M.J."/>
            <person name="Williams K.H."/>
            <person name="Banfield J.F."/>
        </authorList>
    </citation>
    <scope>NUCLEOTIDE SEQUENCE [LARGE SCALE GENOMIC DNA]</scope>
</reference>
<dbReference type="STRING" id="1618550.UT39_C0018G0060"/>
<accession>A0A0G0RA75</accession>
<protein>
    <submittedName>
        <fullName evidence="3">SH3 type 3 domain protein</fullName>
    </submittedName>
</protein>
<dbReference type="Proteomes" id="UP000034246">
    <property type="component" value="Unassembled WGS sequence"/>
</dbReference>
<evidence type="ECO:0000256" key="1">
    <source>
        <dbReference type="ARBA" id="ARBA00005662"/>
    </source>
</evidence>
<evidence type="ECO:0000313" key="3">
    <source>
        <dbReference type="EMBL" id="KKR10587.1"/>
    </source>
</evidence>
<sequence length="332" mass="36889">MKQFALTVGLFLLLFFSFTTLVRYNLPHMNTPDPIKSVADDSKIAETEKNDLTLLLGGDVMLGRMVAQTSEKNSGGVYPFVKISDLTKSADIFFVNLETPIINNCPKTSSSMVFCAPPMMLDGLKSAGINIVNLANNHSLNYGEDGLSQTITHLKEAGISYVGINNRTDLISPVVIKKINDLTLGFLGFDFTSNILTENVYQLIRESASQVDLLVVGVHWGDEYKAKANVNQRQWASEMVKAGADIIAGHHPHWVQNVSCFDMSGNLVEGNCDLKNNKLVYYSLGNLVFDQMWSEDTKKGMLVRLTLNKNGVVKEERFNTYIRNIGQPEIVR</sequence>
<organism evidence="3 4">
    <name type="scientific">Candidatus Woesebacteria bacterium GW2011_GWA1_39_21</name>
    <dbReference type="NCBI Taxonomy" id="1618550"/>
    <lineage>
        <taxon>Bacteria</taxon>
        <taxon>Candidatus Woeseibacteriota</taxon>
    </lineage>
</organism>
<evidence type="ECO:0000313" key="4">
    <source>
        <dbReference type="Proteomes" id="UP000034246"/>
    </source>
</evidence>
<comment type="caution">
    <text evidence="3">The sequence shown here is derived from an EMBL/GenBank/DDBJ whole genome shotgun (WGS) entry which is preliminary data.</text>
</comment>
<name>A0A0G0RA75_9BACT</name>
<feature type="domain" description="Capsule synthesis protein CapA" evidence="2">
    <location>
        <begin position="53"/>
        <end position="291"/>
    </location>
</feature>
<dbReference type="InterPro" id="IPR052169">
    <property type="entry name" value="CW_Biosynth-Accessory"/>
</dbReference>
<dbReference type="Gene3D" id="3.60.21.10">
    <property type="match status" value="1"/>
</dbReference>
<dbReference type="PANTHER" id="PTHR33393">
    <property type="entry name" value="POLYGLUTAMINE SYNTHESIS ACCESSORY PROTEIN RV0574C-RELATED"/>
    <property type="match status" value="1"/>
</dbReference>
<dbReference type="EMBL" id="LBWP01000018">
    <property type="protein sequence ID" value="KKR10587.1"/>
    <property type="molecule type" value="Genomic_DNA"/>
</dbReference>
<dbReference type="SMART" id="SM00854">
    <property type="entry name" value="PGA_cap"/>
    <property type="match status" value="1"/>
</dbReference>
<dbReference type="InterPro" id="IPR019079">
    <property type="entry name" value="Capsule_synth_CapA"/>
</dbReference>
<dbReference type="SUPFAM" id="SSF56300">
    <property type="entry name" value="Metallo-dependent phosphatases"/>
    <property type="match status" value="1"/>
</dbReference>
<evidence type="ECO:0000259" key="2">
    <source>
        <dbReference type="SMART" id="SM00854"/>
    </source>
</evidence>
<dbReference type="CDD" id="cd07381">
    <property type="entry name" value="MPP_CapA"/>
    <property type="match status" value="1"/>
</dbReference>
<dbReference type="AlphaFoldDB" id="A0A0G0RA75"/>